<evidence type="ECO:0000313" key="2">
    <source>
        <dbReference type="EMBL" id="THG97173.1"/>
    </source>
</evidence>
<name>A0A4S4KGD5_9AGAM</name>
<reference evidence="2 3" key="1">
    <citation type="submission" date="2019-02" db="EMBL/GenBank/DDBJ databases">
        <title>Genome sequencing of the rare red list fungi Phellinidium pouzarii.</title>
        <authorList>
            <person name="Buettner E."/>
            <person name="Kellner H."/>
        </authorList>
    </citation>
    <scope>NUCLEOTIDE SEQUENCE [LARGE SCALE GENOMIC DNA]</scope>
    <source>
        <strain evidence="2 3">DSM 108285</strain>
    </source>
</reference>
<dbReference type="CDD" id="cd09917">
    <property type="entry name" value="F-box_SF"/>
    <property type="match status" value="1"/>
</dbReference>
<evidence type="ECO:0000256" key="1">
    <source>
        <dbReference type="SAM" id="MobiDB-lite"/>
    </source>
</evidence>
<accession>A0A4S4KGD5</accession>
<proteinExistence type="predicted"/>
<gene>
    <name evidence="2" type="ORF">EW145_g7664</name>
</gene>
<organism evidence="2 3">
    <name type="scientific">Phellinidium pouzarii</name>
    <dbReference type="NCBI Taxonomy" id="167371"/>
    <lineage>
        <taxon>Eukaryota</taxon>
        <taxon>Fungi</taxon>
        <taxon>Dikarya</taxon>
        <taxon>Basidiomycota</taxon>
        <taxon>Agaricomycotina</taxon>
        <taxon>Agaricomycetes</taxon>
        <taxon>Hymenochaetales</taxon>
        <taxon>Hymenochaetaceae</taxon>
        <taxon>Phellinidium</taxon>
    </lineage>
</organism>
<comment type="caution">
    <text evidence="2">The sequence shown here is derived from an EMBL/GenBank/DDBJ whole genome shotgun (WGS) entry which is preliminary data.</text>
</comment>
<feature type="region of interest" description="Disordered" evidence="1">
    <location>
        <begin position="633"/>
        <end position="658"/>
    </location>
</feature>
<protein>
    <recommendedName>
        <fullName evidence="4">F-box domain-containing protein</fullName>
    </recommendedName>
</protein>
<dbReference type="EMBL" id="SGPK01000824">
    <property type="protein sequence ID" value="THG97173.1"/>
    <property type="molecule type" value="Genomic_DNA"/>
</dbReference>
<feature type="compositionally biased region" description="Acidic residues" evidence="1">
    <location>
        <begin position="638"/>
        <end position="658"/>
    </location>
</feature>
<evidence type="ECO:0008006" key="4">
    <source>
        <dbReference type="Google" id="ProtNLM"/>
    </source>
</evidence>
<dbReference type="AlphaFoldDB" id="A0A4S4KGD5"/>
<keyword evidence="3" id="KW-1185">Reference proteome</keyword>
<dbReference type="InterPro" id="IPR036047">
    <property type="entry name" value="F-box-like_dom_sf"/>
</dbReference>
<dbReference type="SUPFAM" id="SSF81383">
    <property type="entry name" value="F-box domain"/>
    <property type="match status" value="1"/>
</dbReference>
<sequence length="658" mass="74409">MLSDLDDGVIVQVCAFLDVVDILSLRLTSKRLAFITRLRSVRRTAFTRHILQENLPFRRIPSVSPDTEALSSQHTFDHLSALDLERISRAALDDAKRWERGEDSREHPRKVRTSIEPGIFFLDIRSAAERKRAVFHDDEGRYLLSCSSVITIWDLNVDAGVIVVGRWGERGIQSSLAVDEGNGMREAFGEGFEDVKGTLVAVSWESDISRWLYHVRILSFMPSRSSSRLREFKSFELHDTTKVLALYGRLIALLIYSEGGKRLKIVDWVQSSEIKSGRAENEGTDNDGRSEVSVELSPSESYKNASILRVFFVHDWVLVFSDALEMYFLPPSVLSPTSSGRQILYPSTVHQWDRCISSIAVTERVSWEHERASATCTTCSGSGYIFTGKDAANTIAEERQRLVCVCQYRPISIAMRNHDYTSAYDCSFILHYVLHTSPCANVFDKTLQLQPHPPYVTPPVLAHKLDSDTRSPDMFTMGCFGTVAWIDNVRCKHRDNKALFYYDDDDGETDSDCDHEPLAYDDEERAAGCRLPLRISTFDTTLVSVSGPQHLLPVVTEKTVAKPGRDVVDVQGATTVFDSREPSWRREVWKNCREWEREDNQWCAVAVCERAGRIVLGEFGRMNIFDHFSIQYDHPDTPDDDASDDGASDDDALDDGTV</sequence>
<evidence type="ECO:0000313" key="3">
    <source>
        <dbReference type="Proteomes" id="UP000308199"/>
    </source>
</evidence>
<dbReference type="Proteomes" id="UP000308199">
    <property type="component" value="Unassembled WGS sequence"/>
</dbReference>